<dbReference type="Proteomes" id="UP000544872">
    <property type="component" value="Unassembled WGS sequence"/>
</dbReference>
<dbReference type="EMBL" id="JACIIX010000018">
    <property type="protein sequence ID" value="MBB6212224.1"/>
    <property type="molecule type" value="Genomic_DNA"/>
</dbReference>
<sequence>MSEIYRYTVLPVSNDPQDINVPSGPLSLNDADSAQAVAAAGAFLGLDFTVPGNYMLVVYERWVSTTTGDFTDGNASRDRRDILTEEAAALIDALPRAKEPTAGSPLYDSKLTLADAKKYLEVVNRIGTHFVTKVFNGDKIIQVFVYGDDKFKGLKTQFEVDATVQPDGSLAVSGYTANSWIYYTSPEQGPRGFVKTYGALTSISRDPALTAAIADGKWANGYTPDGTPSIFAASKDYALFQGLTRQVAYACELTPLAELMPGALVKGPWDRLVAGGLIQKYGNAVVIPLRRPLDYEWAKIFPQTSDSWASGIVTPVIDIYQERVDLAQITLMGADIIGESYALKSFSCFAQVVQATSGPDAAPISLPSNSITLVAQIIDTTQAARTPVLSMSTKALQQLTVACEDMYGTLIFQSPVLTAPGRKTALDGFLMETPDKPDPATKRYLVDLAGVLTDPPAESVLKDHAQSVEFSVTAGEALLQAQGAGSETVKALEVAYLNWLARIIPENTTNEVLANARVRALYLANAVATFGMNTVFVPYVTYDSYSKYVGDLVTQATTLSGQIAAYQIQLTTVVGDYKVMNSINAVNENVRSIGGVLTQYFQVLADGRDAMDQYYGNIISQLDTQLTTTLKNIGTLQTQLTKQQAVISNLGAPPGIIQQFEKDYVQYEKDEIFKATMGIVSGLFSLGVAFAGIPGAAEKGVLDALEALKDVYEKLHAVMEVLSQLSVIEEVASDIKKINELASSIQSTSEAGDLKMPSQVDLDMIPNNVEAALVNVPDNSTLRQDKANLIAAVRNLVIIGSALLTAQSEASRLLVEIANTQRLKTINSQQQAKISGLTNALNLGRPDLPPDLAKIDLIGMTGQLQFQLKQVLSTLAKVLEQQNGAIQFTYFGLPTPITSFSLNQLLGVISSQDANIINAIQQLNPQPQKVDAPITVRVPSIPYKELINGSVKRLSIHLSDPGFLNYVMVRIDRVIARVSGVKSTASGDYELSLETQAQPFFDRDPERQVRTFASTRRVFGPYVYDVKTGAAKFGANTGSFASQVTHLTPFTDWTISFPAKSTNKDIQFDDLLVDIELEFHVTAIYNDPVESLRRAMLRSRSRRQAEPFRMMTLASPDLEDRVLTGLAATGDRPSLQYLEGQMFQNQDIMGGWDAAFSMLSGPANAFLNQQFQAYLKALTPGSDSGLMPIRATYFGSAVPTRYGWSSVVTEIDIEVTNPLLQFIASSDQATVQQYIEKGSVKTGSVDVTGTNTGGDDDSSPFSPKAAFLPAGPLTFTADLTTNELVIPVKDVLGLGLGSIFLSTTGTLPAPLKVGDSSNPKRPVNEYYVVKWSSVGNETRIQLSDDPEGMAPVKLTSAGTGTHSLAVSVFWNSKPSIVDTSKSPYVYANVQLATIKGIVDPPAGQGSKDDTLTVTLDFPNGSFVLRNIHVEPDNWDPTHESTSISEAIANYYANNEIKFDIQTINTKDLASDVDLTPTRFKLHALNTQGGNNVLQVLMMTTGTDDPKGNSLLLSEPVAYDPLAPLPGVSDFMISLMISPRLTFQHIFVDSFNRGSTNFRVTAVKPPTNYEAWSAKISSGTVTAPVPFKSDYTVDGTKTQFRISASSNDLVWDLSGLTFKPTETQGIALEYSNGTANPPSGGTNVDFQYRQYRYAPGGEFSPGHWYWTGWQSASATAYVTMKGHYPLEVINQGENQEVKFSTTAPDITIDKSSDLKPTGACECNDNDVKIALMEALSTSVPEQLQKNMSQISFKPLSIMALESLLFPARQLIAMSVAGVPSAALVVGSFLAQVRKTSPTYTVTIPAAARAKGVFGGTAFENGTAVNSVTRSGMKASFSFQYAEIGKNLVDYTVNIETGTIKPQTIAVVYQPDTATPQNVILLLPGFEENT</sequence>
<evidence type="ECO:0000313" key="1">
    <source>
        <dbReference type="EMBL" id="MBB6212224.1"/>
    </source>
</evidence>
<evidence type="ECO:0000313" key="2">
    <source>
        <dbReference type="Proteomes" id="UP000544872"/>
    </source>
</evidence>
<reference evidence="1 2" key="1">
    <citation type="submission" date="2020-08" db="EMBL/GenBank/DDBJ databases">
        <title>Genomic Encyclopedia of Type Strains, Phase IV (KMG-IV): sequencing the most valuable type-strain genomes for metagenomic binning, comparative biology and taxonomic classification.</title>
        <authorList>
            <person name="Goeker M."/>
        </authorList>
    </citation>
    <scope>NUCLEOTIDE SEQUENCE [LARGE SCALE GENOMIC DNA]</scope>
    <source>
        <strain evidence="1 2">DSM 11590</strain>
    </source>
</reference>
<dbReference type="RefSeq" id="WP_184265773.1">
    <property type="nucleotide sequence ID" value="NZ_JACIIX010000018.1"/>
</dbReference>
<organism evidence="1 2">
    <name type="scientific">Novispirillum itersonii</name>
    <name type="common">Aquaspirillum itersonii</name>
    <dbReference type="NCBI Taxonomy" id="189"/>
    <lineage>
        <taxon>Bacteria</taxon>
        <taxon>Pseudomonadati</taxon>
        <taxon>Pseudomonadota</taxon>
        <taxon>Alphaproteobacteria</taxon>
        <taxon>Rhodospirillales</taxon>
        <taxon>Novispirillaceae</taxon>
        <taxon>Novispirillum</taxon>
    </lineage>
</organism>
<name>A0A7X0DPD1_NOVIT</name>
<proteinExistence type="predicted"/>
<comment type="caution">
    <text evidence="1">The sequence shown here is derived from an EMBL/GenBank/DDBJ whole genome shotgun (WGS) entry which is preliminary data.</text>
</comment>
<accession>A0A7X0DPD1</accession>
<protein>
    <submittedName>
        <fullName evidence="1">Uncharacterized protein</fullName>
    </submittedName>
</protein>
<gene>
    <name evidence="1" type="ORF">FHS48_003673</name>
</gene>
<keyword evidence="2" id="KW-1185">Reference proteome</keyword>